<protein>
    <submittedName>
        <fullName evidence="1">Uncharacterized protein</fullName>
    </submittedName>
</protein>
<comment type="caution">
    <text evidence="1">The sequence shown here is derived from an EMBL/GenBank/DDBJ whole genome shotgun (WGS) entry which is preliminary data.</text>
</comment>
<dbReference type="EMBL" id="LGRX02013565">
    <property type="protein sequence ID" value="KAK3265948.1"/>
    <property type="molecule type" value="Genomic_DNA"/>
</dbReference>
<dbReference type="Proteomes" id="UP001190700">
    <property type="component" value="Unassembled WGS sequence"/>
</dbReference>
<gene>
    <name evidence="1" type="ORF">CYMTET_25398</name>
</gene>
<dbReference type="AlphaFoldDB" id="A0AAE0FUA7"/>
<sequence length="258" mass="28805">MDRRRSIATSSEELLSDTAVRTGFSKSTLAKTRYRLQQLEYSSKRYASVLEKIMFPLFLFLFLGIQPGRSVGDSQVQDALKDAVEPRMTEHTLEQIFTWIEYQVQTIWTPTVCADGVCTVPFEFPSYGRYEKDQYFGHGAQTPKAITTIDVPKQSTESTWYVRLRGDFYGIVSGAVFDSADPTALVPIPLEPPFECFGFMPVGDRMHDPLLYESAQCGAGTDVEAACNPSIIATCNATIGTTRWEICDGVTRDDVKVS</sequence>
<proteinExistence type="predicted"/>
<accession>A0AAE0FUA7</accession>
<reference evidence="1 2" key="1">
    <citation type="journal article" date="2015" name="Genome Biol. Evol.">
        <title>Comparative Genomics of a Bacterivorous Green Alga Reveals Evolutionary Causalities and Consequences of Phago-Mixotrophic Mode of Nutrition.</title>
        <authorList>
            <person name="Burns J.A."/>
            <person name="Paasch A."/>
            <person name="Narechania A."/>
            <person name="Kim E."/>
        </authorList>
    </citation>
    <scope>NUCLEOTIDE SEQUENCE [LARGE SCALE GENOMIC DNA]</scope>
    <source>
        <strain evidence="1 2">PLY_AMNH</strain>
    </source>
</reference>
<organism evidence="1 2">
    <name type="scientific">Cymbomonas tetramitiformis</name>
    <dbReference type="NCBI Taxonomy" id="36881"/>
    <lineage>
        <taxon>Eukaryota</taxon>
        <taxon>Viridiplantae</taxon>
        <taxon>Chlorophyta</taxon>
        <taxon>Pyramimonadophyceae</taxon>
        <taxon>Pyramimonadales</taxon>
        <taxon>Pyramimonadaceae</taxon>
        <taxon>Cymbomonas</taxon>
    </lineage>
</organism>
<evidence type="ECO:0000313" key="1">
    <source>
        <dbReference type="EMBL" id="KAK3265948.1"/>
    </source>
</evidence>
<evidence type="ECO:0000313" key="2">
    <source>
        <dbReference type="Proteomes" id="UP001190700"/>
    </source>
</evidence>
<keyword evidence="2" id="KW-1185">Reference proteome</keyword>
<name>A0AAE0FUA7_9CHLO</name>